<proteinExistence type="inferred from homology"/>
<feature type="chain" id="PRO_5044986174" description="RxLR effector protein" evidence="5">
    <location>
        <begin position="19"/>
        <end position="258"/>
    </location>
</feature>
<comment type="domain">
    <text evidence="5">The RxLR-dEER motif acts to carry the protein into the host cell cytoplasm through binding to cell surface phosphatidylinositol-3-phosphate.</text>
</comment>
<comment type="subcellular location">
    <subcellularLocation>
        <location evidence="1 5">Secreted</location>
    </subcellularLocation>
</comment>
<sequence>MNLHHVLFLTVTIRFASAHALLATDEAKSLSLGHPMVANTNEARSLRVAKELGENKEERGNPTSALTSKISSMIPIDLKLAAWQALGKPEAYVKTKLGLDGLEEAQLKAHKNYGRFVKYVEKALENDIWNKAIGGYSTYKFWKDMGFDTINTLKQLKTIQQTEKFKLYKRYAIKFDDLVVNRFKSGYTQPDWVFDSKTTAAEKYARAEIWAEMGRKDIDVKEFLGLKWANAEKTSHEFVLQTLSASKRQNGLNELVKL</sequence>
<dbReference type="Proteomes" id="UP000018721">
    <property type="component" value="Unassembled WGS sequence"/>
</dbReference>
<evidence type="ECO:0000256" key="3">
    <source>
        <dbReference type="ARBA" id="ARBA00022525"/>
    </source>
</evidence>
<gene>
    <name evidence="6" type="ORF">F443_01537</name>
</gene>
<evidence type="ECO:0000256" key="5">
    <source>
        <dbReference type="RuleBase" id="RU367124"/>
    </source>
</evidence>
<dbReference type="EMBL" id="ANIZ01000243">
    <property type="protein sequence ID" value="ETI55834.1"/>
    <property type="molecule type" value="Genomic_DNA"/>
</dbReference>
<organism evidence="6 7">
    <name type="scientific">Phytophthora nicotianae P1569</name>
    <dbReference type="NCBI Taxonomy" id="1317065"/>
    <lineage>
        <taxon>Eukaryota</taxon>
        <taxon>Sar</taxon>
        <taxon>Stramenopiles</taxon>
        <taxon>Oomycota</taxon>
        <taxon>Peronosporomycetes</taxon>
        <taxon>Peronosporales</taxon>
        <taxon>Peronosporaceae</taxon>
        <taxon>Phytophthora</taxon>
    </lineage>
</organism>
<dbReference type="Pfam" id="PF16810">
    <property type="entry name" value="RXLR"/>
    <property type="match status" value="1"/>
</dbReference>
<evidence type="ECO:0000256" key="1">
    <source>
        <dbReference type="ARBA" id="ARBA00004613"/>
    </source>
</evidence>
<keyword evidence="3 5" id="KW-0964">Secreted</keyword>
<feature type="signal peptide" evidence="5">
    <location>
        <begin position="1"/>
        <end position="18"/>
    </location>
</feature>
<dbReference type="HOGENOM" id="CLU_071191_1_0_1"/>
<evidence type="ECO:0000256" key="4">
    <source>
        <dbReference type="ARBA" id="ARBA00022729"/>
    </source>
</evidence>
<comment type="caution">
    <text evidence="6">The sequence shown here is derived from an EMBL/GenBank/DDBJ whole genome shotgun (WGS) entry which is preliminary data.</text>
</comment>
<dbReference type="OrthoDB" id="128682at2759"/>
<dbReference type="InterPro" id="IPR031825">
    <property type="entry name" value="RXLR"/>
</dbReference>
<evidence type="ECO:0000313" key="7">
    <source>
        <dbReference type="Proteomes" id="UP000018721"/>
    </source>
</evidence>
<reference evidence="6 7" key="1">
    <citation type="submission" date="2013-11" db="EMBL/GenBank/DDBJ databases">
        <title>The Genome Sequence of Phytophthora parasitica P1569.</title>
        <authorList>
            <consortium name="The Broad Institute Genomics Platform"/>
            <person name="Russ C."/>
            <person name="Tyler B."/>
            <person name="Panabieres F."/>
            <person name="Shan W."/>
            <person name="Tripathy S."/>
            <person name="Grunwald N."/>
            <person name="Machado M."/>
            <person name="Johnson C.S."/>
            <person name="Arredondo F."/>
            <person name="Hong C."/>
            <person name="Coffey M."/>
            <person name="Young S.K."/>
            <person name="Zeng Q."/>
            <person name="Gargeya S."/>
            <person name="Fitzgerald M."/>
            <person name="Abouelleil A."/>
            <person name="Alvarado L."/>
            <person name="Chapman S.B."/>
            <person name="Gainer-Dewar J."/>
            <person name="Goldberg J."/>
            <person name="Griggs A."/>
            <person name="Gujja S."/>
            <person name="Hansen M."/>
            <person name="Howarth C."/>
            <person name="Imamovic A."/>
            <person name="Ireland A."/>
            <person name="Larimer J."/>
            <person name="McCowan C."/>
            <person name="Murphy C."/>
            <person name="Pearson M."/>
            <person name="Poon T.W."/>
            <person name="Priest M."/>
            <person name="Roberts A."/>
            <person name="Saif S."/>
            <person name="Shea T."/>
            <person name="Sykes S."/>
            <person name="Wortman J."/>
            <person name="Nusbaum C."/>
            <person name="Birren B."/>
        </authorList>
    </citation>
    <scope>NUCLEOTIDE SEQUENCE [LARGE SCALE GENOMIC DNA]</scope>
    <source>
        <strain evidence="6 7">P1569</strain>
    </source>
</reference>
<comment type="function">
    <text evidence="5">Effector that suppresses plant defense responses during pathogen infection.</text>
</comment>
<keyword evidence="7" id="KW-1185">Reference proteome</keyword>
<protein>
    <recommendedName>
        <fullName evidence="5">RxLR effector protein</fullName>
    </recommendedName>
</protein>
<keyword evidence="4 5" id="KW-0732">Signal</keyword>
<dbReference type="AlphaFoldDB" id="V9FWH8"/>
<name>V9FWH8_PHYNI</name>
<accession>V9FWH8</accession>
<comment type="similarity">
    <text evidence="2 5">Belongs to the RxLR effector family.</text>
</comment>
<evidence type="ECO:0000256" key="2">
    <source>
        <dbReference type="ARBA" id="ARBA00010400"/>
    </source>
</evidence>
<evidence type="ECO:0000313" key="6">
    <source>
        <dbReference type="EMBL" id="ETI55834.1"/>
    </source>
</evidence>